<dbReference type="GO" id="GO:0043014">
    <property type="term" value="F:alpha-tubulin binding"/>
    <property type="evidence" value="ECO:0007669"/>
    <property type="project" value="TreeGrafter"/>
</dbReference>
<dbReference type="OrthoDB" id="10255210at2759"/>
<proteinExistence type="predicted"/>
<dbReference type="GO" id="GO:0007052">
    <property type="term" value="P:mitotic spindle organization"/>
    <property type="evidence" value="ECO:0007669"/>
    <property type="project" value="TreeGrafter"/>
</dbReference>
<dbReference type="InterPro" id="IPR006602">
    <property type="entry name" value="DM10_dom"/>
</dbReference>
<reference evidence="8 9" key="1">
    <citation type="journal article" date="2013" name="BMC Genomics">
        <title>Reconstruction of the lipid metabolism for the microalga Monoraphidium neglectum from its genome sequence reveals characteristics suitable for biofuel production.</title>
        <authorList>
            <person name="Bogen C."/>
            <person name="Al-Dilaimi A."/>
            <person name="Albersmeier A."/>
            <person name="Wichmann J."/>
            <person name="Grundmann M."/>
            <person name="Rupp O."/>
            <person name="Lauersen K.J."/>
            <person name="Blifernez-Klassen O."/>
            <person name="Kalinowski J."/>
            <person name="Goesmann A."/>
            <person name="Mussgnug J.H."/>
            <person name="Kruse O."/>
        </authorList>
    </citation>
    <scope>NUCLEOTIDE SEQUENCE [LARGE SCALE GENOMIC DNA]</scope>
    <source>
        <strain evidence="8 9">SAG 48.87</strain>
    </source>
</reference>
<keyword evidence="6" id="KW-0966">Cell projection</keyword>
<keyword evidence="5" id="KW-0206">Cytoskeleton</keyword>
<keyword evidence="4" id="KW-0677">Repeat</keyword>
<dbReference type="FunFam" id="2.30.29.170:FF:000004">
    <property type="entry name" value="EF-hand domain containing 2"/>
    <property type="match status" value="1"/>
</dbReference>
<dbReference type="PROSITE" id="PS51336">
    <property type="entry name" value="DM10"/>
    <property type="match status" value="2"/>
</dbReference>
<dbReference type="InterPro" id="IPR040193">
    <property type="entry name" value="EFHC1/EFHC2/EFHB"/>
</dbReference>
<dbReference type="RefSeq" id="XP_013897722.1">
    <property type="nucleotide sequence ID" value="XM_014042268.1"/>
</dbReference>
<keyword evidence="3" id="KW-0963">Cytoplasm</keyword>
<dbReference type="Gene3D" id="2.30.29.170">
    <property type="match status" value="2"/>
</dbReference>
<evidence type="ECO:0000256" key="4">
    <source>
        <dbReference type="ARBA" id="ARBA00022737"/>
    </source>
</evidence>
<feature type="domain" description="DM10" evidence="7">
    <location>
        <begin position="23"/>
        <end position="129"/>
    </location>
</feature>
<dbReference type="GeneID" id="25742138"/>
<organism evidence="8 9">
    <name type="scientific">Monoraphidium neglectum</name>
    <dbReference type="NCBI Taxonomy" id="145388"/>
    <lineage>
        <taxon>Eukaryota</taxon>
        <taxon>Viridiplantae</taxon>
        <taxon>Chlorophyta</taxon>
        <taxon>core chlorophytes</taxon>
        <taxon>Chlorophyceae</taxon>
        <taxon>CS clade</taxon>
        <taxon>Sphaeropleales</taxon>
        <taxon>Selenastraceae</taxon>
        <taxon>Monoraphidium</taxon>
    </lineage>
</organism>
<dbReference type="GO" id="GO:0000281">
    <property type="term" value="P:mitotic cytokinesis"/>
    <property type="evidence" value="ECO:0007669"/>
    <property type="project" value="TreeGrafter"/>
</dbReference>
<dbReference type="GO" id="GO:0072686">
    <property type="term" value="C:mitotic spindle"/>
    <property type="evidence" value="ECO:0007669"/>
    <property type="project" value="TreeGrafter"/>
</dbReference>
<dbReference type="PANTHER" id="PTHR12086:SF9">
    <property type="entry name" value="EF-HAND DOMAIN-CONTAINING PROTEIN 1"/>
    <property type="match status" value="1"/>
</dbReference>
<dbReference type="KEGG" id="mng:MNEG_9263"/>
<name>A0A0D2JH69_9CHLO</name>
<feature type="domain" description="DM10" evidence="7">
    <location>
        <begin position="192"/>
        <end position="305"/>
    </location>
</feature>
<evidence type="ECO:0000256" key="5">
    <source>
        <dbReference type="ARBA" id="ARBA00023212"/>
    </source>
</evidence>
<dbReference type="EMBL" id="KK102093">
    <property type="protein sequence ID" value="KIY98702.1"/>
    <property type="molecule type" value="Genomic_DNA"/>
</dbReference>
<keyword evidence="9" id="KW-1185">Reference proteome</keyword>
<dbReference type="Proteomes" id="UP000054498">
    <property type="component" value="Unassembled WGS sequence"/>
</dbReference>
<evidence type="ECO:0000256" key="2">
    <source>
        <dbReference type="ARBA" id="ARBA00004245"/>
    </source>
</evidence>
<dbReference type="AlphaFoldDB" id="A0A0D2JH69"/>
<protein>
    <submittedName>
        <fullName evidence="8">EF-hand domain-containing protein 1</fullName>
    </submittedName>
</protein>
<gene>
    <name evidence="8" type="ORF">MNEG_9263</name>
</gene>
<accession>A0A0D2JH69</accession>
<evidence type="ECO:0000256" key="1">
    <source>
        <dbReference type="ARBA" id="ARBA00004138"/>
    </source>
</evidence>
<evidence type="ECO:0000256" key="3">
    <source>
        <dbReference type="ARBA" id="ARBA00022490"/>
    </source>
</evidence>
<evidence type="ECO:0000313" key="9">
    <source>
        <dbReference type="Proteomes" id="UP000054498"/>
    </source>
</evidence>
<sequence length="329" mass="37359">MAFGEPRAASAIGETLPKWVENDRKVLRFWGYFQESVTESNIENHRMRRVALHYYLADDSLQVAEPKQDNSGIPQGIFVRRHQVPRGDGSGATIVPADLAVGATIDVYGRTFFLVDCDQFTRAWFRENLQLEQADAQGYPSDQVDAYRTKFGLTSTGPSKKSNDLATFVEARLGKPSHLLEGDKLRQFIANNGKVLRFWCVWDDRQGMYGDRRPYVLHFYLEDDTVEINEVHERNSGRDPFPIFVKRGPLPRAKPRGVTLTGRFPKSMCYRPEDLRIGGVINVHGRAFLVYGCDAATREWYKVRAQDAWSSAPPGHRVLTTPLLGLLPR</sequence>
<comment type="subcellular location">
    <subcellularLocation>
        <location evidence="1">Cell projection</location>
        <location evidence="1">Cilium</location>
    </subcellularLocation>
    <subcellularLocation>
        <location evidence="2">Cytoplasm</location>
        <location evidence="2">Cytoskeleton</location>
    </subcellularLocation>
</comment>
<dbReference type="STRING" id="145388.A0A0D2JH69"/>
<evidence type="ECO:0000259" key="7">
    <source>
        <dbReference type="PROSITE" id="PS51336"/>
    </source>
</evidence>
<dbReference type="SMART" id="SM00676">
    <property type="entry name" value="DM10"/>
    <property type="match status" value="2"/>
</dbReference>
<dbReference type="PANTHER" id="PTHR12086">
    <property type="entry name" value="EF-HAND DOMAIN C-TERMINAL CONTAINING PROTEIN"/>
    <property type="match status" value="1"/>
</dbReference>
<dbReference type="Pfam" id="PF06565">
    <property type="entry name" value="DM10_dom"/>
    <property type="match status" value="2"/>
</dbReference>
<evidence type="ECO:0000256" key="6">
    <source>
        <dbReference type="ARBA" id="ARBA00023273"/>
    </source>
</evidence>
<evidence type="ECO:0000313" key="8">
    <source>
        <dbReference type="EMBL" id="KIY98702.1"/>
    </source>
</evidence>
<dbReference type="GO" id="GO:0060285">
    <property type="term" value="P:cilium-dependent cell motility"/>
    <property type="evidence" value="ECO:0007669"/>
    <property type="project" value="TreeGrafter"/>
</dbReference>
<dbReference type="GO" id="GO:0005930">
    <property type="term" value="C:axoneme"/>
    <property type="evidence" value="ECO:0007669"/>
    <property type="project" value="TreeGrafter"/>
</dbReference>